<accession>A0A9J6GHL5</accession>
<dbReference type="Proteomes" id="UP000821853">
    <property type="component" value="Chromosome 5"/>
</dbReference>
<comment type="caution">
    <text evidence="1">The sequence shown here is derived from an EMBL/GenBank/DDBJ whole genome shotgun (WGS) entry which is preliminary data.</text>
</comment>
<protein>
    <submittedName>
        <fullName evidence="1">Uncharacterized protein</fullName>
    </submittedName>
</protein>
<proteinExistence type="predicted"/>
<reference evidence="1 2" key="1">
    <citation type="journal article" date="2020" name="Cell">
        <title>Large-Scale Comparative Analyses of Tick Genomes Elucidate Their Genetic Diversity and Vector Capacities.</title>
        <authorList>
            <consortium name="Tick Genome and Microbiome Consortium (TIGMIC)"/>
            <person name="Jia N."/>
            <person name="Wang J."/>
            <person name="Shi W."/>
            <person name="Du L."/>
            <person name="Sun Y."/>
            <person name="Zhan W."/>
            <person name="Jiang J.F."/>
            <person name="Wang Q."/>
            <person name="Zhang B."/>
            <person name="Ji P."/>
            <person name="Bell-Sakyi L."/>
            <person name="Cui X.M."/>
            <person name="Yuan T.T."/>
            <person name="Jiang B.G."/>
            <person name="Yang W.F."/>
            <person name="Lam T.T."/>
            <person name="Chang Q.C."/>
            <person name="Ding S.J."/>
            <person name="Wang X.J."/>
            <person name="Zhu J.G."/>
            <person name="Ruan X.D."/>
            <person name="Zhao L."/>
            <person name="Wei J.T."/>
            <person name="Ye R.Z."/>
            <person name="Que T.C."/>
            <person name="Du C.H."/>
            <person name="Zhou Y.H."/>
            <person name="Cheng J.X."/>
            <person name="Dai P.F."/>
            <person name="Guo W.B."/>
            <person name="Han X.H."/>
            <person name="Huang E.J."/>
            <person name="Li L.F."/>
            <person name="Wei W."/>
            <person name="Gao Y.C."/>
            <person name="Liu J.Z."/>
            <person name="Shao H.Z."/>
            <person name="Wang X."/>
            <person name="Wang C.C."/>
            <person name="Yang T.C."/>
            <person name="Huo Q.B."/>
            <person name="Li W."/>
            <person name="Chen H.Y."/>
            <person name="Chen S.E."/>
            <person name="Zhou L.G."/>
            <person name="Ni X.B."/>
            <person name="Tian J.H."/>
            <person name="Sheng Y."/>
            <person name="Liu T."/>
            <person name="Pan Y.S."/>
            <person name="Xia L.Y."/>
            <person name="Li J."/>
            <person name="Zhao F."/>
            <person name="Cao W.C."/>
        </authorList>
    </citation>
    <scope>NUCLEOTIDE SEQUENCE [LARGE SCALE GENOMIC DNA]</scope>
    <source>
        <strain evidence="1">HaeL-2018</strain>
    </source>
</reference>
<dbReference type="AlphaFoldDB" id="A0A9J6GHL5"/>
<keyword evidence="2" id="KW-1185">Reference proteome</keyword>
<evidence type="ECO:0000313" key="2">
    <source>
        <dbReference type="Proteomes" id="UP000821853"/>
    </source>
</evidence>
<name>A0A9J6GHL5_HAELO</name>
<sequence>MLHFKVGQDVCLFLVNVERTFENAKLLVEDADNYDKVKDSLLKRIRLSSDAFRQRFHNLTKKQGSRNSEFAYE</sequence>
<organism evidence="1 2">
    <name type="scientific">Haemaphysalis longicornis</name>
    <name type="common">Bush tick</name>
    <dbReference type="NCBI Taxonomy" id="44386"/>
    <lineage>
        <taxon>Eukaryota</taxon>
        <taxon>Metazoa</taxon>
        <taxon>Ecdysozoa</taxon>
        <taxon>Arthropoda</taxon>
        <taxon>Chelicerata</taxon>
        <taxon>Arachnida</taxon>
        <taxon>Acari</taxon>
        <taxon>Parasitiformes</taxon>
        <taxon>Ixodida</taxon>
        <taxon>Ixodoidea</taxon>
        <taxon>Ixodidae</taxon>
        <taxon>Haemaphysalinae</taxon>
        <taxon>Haemaphysalis</taxon>
    </lineage>
</organism>
<dbReference type="OrthoDB" id="6432704at2759"/>
<evidence type="ECO:0000313" key="1">
    <source>
        <dbReference type="EMBL" id="KAH9374933.1"/>
    </source>
</evidence>
<dbReference type="VEuPathDB" id="VectorBase:HLOH_065164"/>
<gene>
    <name evidence="1" type="ORF">HPB48_014652</name>
</gene>
<dbReference type="EMBL" id="JABSTR010000007">
    <property type="protein sequence ID" value="KAH9374933.1"/>
    <property type="molecule type" value="Genomic_DNA"/>
</dbReference>